<dbReference type="PANTHER" id="PTHR42877">
    <property type="entry name" value="L-ORNITHINE N(5)-MONOOXYGENASE-RELATED"/>
    <property type="match status" value="1"/>
</dbReference>
<dbReference type="SUPFAM" id="SSF51905">
    <property type="entry name" value="FAD/NAD(P)-binding domain"/>
    <property type="match status" value="1"/>
</dbReference>
<organism evidence="2 3">
    <name type="scientific">Ceratocystis pirilliformis</name>
    <dbReference type="NCBI Taxonomy" id="259994"/>
    <lineage>
        <taxon>Eukaryota</taxon>
        <taxon>Fungi</taxon>
        <taxon>Dikarya</taxon>
        <taxon>Ascomycota</taxon>
        <taxon>Pezizomycotina</taxon>
        <taxon>Sordariomycetes</taxon>
        <taxon>Hypocreomycetidae</taxon>
        <taxon>Microascales</taxon>
        <taxon>Ceratocystidaceae</taxon>
        <taxon>Ceratocystis</taxon>
    </lineage>
</organism>
<accession>A0ABR3YF90</accession>
<dbReference type="EMBL" id="JAWDJO010000377">
    <property type="protein sequence ID" value="KAL1886975.1"/>
    <property type="molecule type" value="Genomic_DNA"/>
</dbReference>
<dbReference type="InterPro" id="IPR051209">
    <property type="entry name" value="FAD-bind_Monooxygenase_sf"/>
</dbReference>
<protein>
    <submittedName>
        <fullName evidence="2">Uncharacterized protein</fullName>
    </submittedName>
</protein>
<comment type="similarity">
    <text evidence="1">Belongs to the FAD-binding monooxygenase family.</text>
</comment>
<sequence>MTNLATNSTFVEDAEFVITALGHFKAWLLSNIPGRDSYRGLLRYASNWDPTFDLAGKRVTVIGNGASGIQVVANLQRSVARLDHYTRSKTWIVASVSGDELSSLPQPYTDEQKATFAAEPETYLAFRKEIEDRYWHNLDSWFKSTNESKT</sequence>
<name>A0ABR3YF90_9PEZI</name>
<dbReference type="InterPro" id="IPR036188">
    <property type="entry name" value="FAD/NAD-bd_sf"/>
</dbReference>
<evidence type="ECO:0000313" key="2">
    <source>
        <dbReference type="EMBL" id="KAL1886975.1"/>
    </source>
</evidence>
<evidence type="ECO:0000256" key="1">
    <source>
        <dbReference type="ARBA" id="ARBA00010139"/>
    </source>
</evidence>
<keyword evidence="3" id="KW-1185">Reference proteome</keyword>
<proteinExistence type="inferred from homology"/>
<dbReference type="Proteomes" id="UP001583280">
    <property type="component" value="Unassembled WGS sequence"/>
</dbReference>
<evidence type="ECO:0000313" key="3">
    <source>
        <dbReference type="Proteomes" id="UP001583280"/>
    </source>
</evidence>
<dbReference type="Pfam" id="PF13738">
    <property type="entry name" value="Pyr_redox_3"/>
    <property type="match status" value="1"/>
</dbReference>
<reference evidence="2 3" key="1">
    <citation type="journal article" date="2024" name="IMA Fungus">
        <title>IMA Genome - F19 : A genome assembly and annotation guide to empower mycologists, including annotated draft genome sequences of Ceratocystis pirilliformis, Diaporthe australafricana, Fusarium ophioides, Paecilomyces lecythidis, and Sporothrix stenoceras.</title>
        <authorList>
            <person name="Aylward J."/>
            <person name="Wilson A.M."/>
            <person name="Visagie C.M."/>
            <person name="Spraker J."/>
            <person name="Barnes I."/>
            <person name="Buitendag C."/>
            <person name="Ceriani C."/>
            <person name="Del Mar Angel L."/>
            <person name="du Plessis D."/>
            <person name="Fuchs T."/>
            <person name="Gasser K."/>
            <person name="Kramer D."/>
            <person name="Li W."/>
            <person name="Munsamy K."/>
            <person name="Piso A."/>
            <person name="Price J.L."/>
            <person name="Sonnekus B."/>
            <person name="Thomas C."/>
            <person name="van der Nest A."/>
            <person name="van Dijk A."/>
            <person name="van Heerden A."/>
            <person name="van Vuuren N."/>
            <person name="Yilmaz N."/>
            <person name="Duong T.A."/>
            <person name="van der Merwe N.A."/>
            <person name="Wingfield M.J."/>
            <person name="Wingfield B.D."/>
        </authorList>
    </citation>
    <scope>NUCLEOTIDE SEQUENCE [LARGE SCALE GENOMIC DNA]</scope>
    <source>
        <strain evidence="2 3">CMW 12675</strain>
    </source>
</reference>
<comment type="caution">
    <text evidence="2">The sequence shown here is derived from an EMBL/GenBank/DDBJ whole genome shotgun (WGS) entry which is preliminary data.</text>
</comment>
<dbReference type="Gene3D" id="3.50.50.60">
    <property type="entry name" value="FAD/NAD(P)-binding domain"/>
    <property type="match status" value="1"/>
</dbReference>
<gene>
    <name evidence="2" type="ORF">Cpir12675_006796</name>
</gene>
<dbReference type="PANTHER" id="PTHR42877:SF6">
    <property type="entry name" value="MONOOXYGENASE, PUTATIVE (AFU_ORTHOLOGUE AFUA_3G15050)-RELATED"/>
    <property type="match status" value="1"/>
</dbReference>